<comment type="caution">
    <text evidence="3">The sequence shown here is derived from an EMBL/GenBank/DDBJ whole genome shotgun (WGS) entry which is preliminary data.</text>
</comment>
<name>A0ABR4F8M8_9PEZI</name>
<dbReference type="InterPro" id="IPR010816">
    <property type="entry name" value="Het-C"/>
</dbReference>
<keyword evidence="2" id="KW-1133">Transmembrane helix</keyword>
<gene>
    <name evidence="3" type="ORF">FJTKL_13746</name>
</gene>
<sequence>MEDNTTKKKRTPEQGACCFSWLTTYATQNTPPSATELPLSPLELRRGPLRRLPRLSAPEKVSFPSFSFLSCSSTSTNFIITICLPRGLLKTPIASKRRNHPATAYSSFTELPTPRLQTAMSSSLKMTPLLMGMVLLFLFAGRAHAFGAGNIAGISKVEGQNWRHGDIEDTLLKILMARAVGGKKFDKLTVSRTYFGNWLRDYSQAIDVGTVKSVSAEAIRLLLCVLGFLTFGYGSREFEVTADRLGCYRPEDHIDNPKNYADNEDARQYDRRLRGPIDERVELAVDEETGMKNYIANENVNIMTSALHVRRLFTKCIELGRRYQRDNRKEDLYEALRLLGTGLHCLEDYLAHSNYCELALIEMGERDVFPHVGRNTQMRLPGARHEVYPIVTGTFGGVDFLHSVTGEVSDKLTQNEIDELEGTLQQSQNTDTSLLRNLLDKIPDGLFGGDDKKSKMDNIQQNASAAQVEQMSVSPRDPEEYTLYVQQIFRQVMPAIEFHDEILQNVTEAIEKIPVLPQIVEQLEEQLSVFVFSVIAPFVVPVINQVKNELRTGSDEIIQSSENEQLIVFNDDESTDPTHSMLSKDHFSNILNEVAGKTASKVVAWSVPQIMEAIDDDGADIDRVCSRIIHGVLHHPAQRDQGQDGAREGREIMFRSVEEWWNDMSDDAKDEYRRKLARNGVKNGENHKEGVHDTGHGHGCSGKLSMHKQFGGGDQSVEDKIASAAAGAIIGGVTSGVSDFVSGQTGGKVNLPDSNDPNKGGGLLGNVSSLLEGAFDKNSSSYESRPHRDNDGGVSQSVGQYGRSDDGRRYEQAEYTETRYDDGRERQEYRRTEQRDDDRGREHGYGYQETQESYGGRQHHEERRWEGETSSYRREETQSYGGSRLRGRPTGRGLRWWPSGRRLRRRQFVWETP</sequence>
<evidence type="ECO:0008006" key="5">
    <source>
        <dbReference type="Google" id="ProtNLM"/>
    </source>
</evidence>
<evidence type="ECO:0000256" key="2">
    <source>
        <dbReference type="SAM" id="Phobius"/>
    </source>
</evidence>
<dbReference type="Pfam" id="PF07217">
    <property type="entry name" value="Het-C"/>
    <property type="match status" value="1"/>
</dbReference>
<dbReference type="PANTHER" id="PTHR14905">
    <property type="entry name" value="NG37"/>
    <property type="match status" value="1"/>
</dbReference>
<feature type="transmembrane region" description="Helical" evidence="2">
    <location>
        <begin position="129"/>
        <end position="147"/>
    </location>
</feature>
<evidence type="ECO:0000313" key="4">
    <source>
        <dbReference type="Proteomes" id="UP001600888"/>
    </source>
</evidence>
<keyword evidence="2" id="KW-0812">Transmembrane</keyword>
<dbReference type="PANTHER" id="PTHR14905:SF11">
    <property type="entry name" value="TINC (EUROFUNG)"/>
    <property type="match status" value="1"/>
</dbReference>
<keyword evidence="4" id="KW-1185">Reference proteome</keyword>
<protein>
    <recommendedName>
        <fullName evidence="5">NIMA-interacting protein TinC</fullName>
    </recommendedName>
</protein>
<dbReference type="InterPro" id="IPR052577">
    <property type="entry name" value="VWA7"/>
</dbReference>
<feature type="region of interest" description="Disordered" evidence="1">
    <location>
        <begin position="777"/>
        <end position="891"/>
    </location>
</feature>
<dbReference type="Proteomes" id="UP001600888">
    <property type="component" value="Unassembled WGS sequence"/>
</dbReference>
<reference evidence="3 4" key="1">
    <citation type="submission" date="2024-03" db="EMBL/GenBank/DDBJ databases">
        <title>A high-quality draft genome sequence of Diaporthe vaccinii, a causative agent of upright dieback and viscid rot disease in cranberry plants.</title>
        <authorList>
            <person name="Sarrasin M."/>
            <person name="Lang B.F."/>
            <person name="Burger G."/>
        </authorList>
    </citation>
    <scope>NUCLEOTIDE SEQUENCE [LARGE SCALE GENOMIC DNA]</scope>
    <source>
        <strain evidence="3 4">IS7</strain>
    </source>
</reference>
<keyword evidence="2" id="KW-0472">Membrane</keyword>
<organism evidence="3 4">
    <name type="scientific">Diaporthe vaccinii</name>
    <dbReference type="NCBI Taxonomy" id="105482"/>
    <lineage>
        <taxon>Eukaryota</taxon>
        <taxon>Fungi</taxon>
        <taxon>Dikarya</taxon>
        <taxon>Ascomycota</taxon>
        <taxon>Pezizomycotina</taxon>
        <taxon>Sordariomycetes</taxon>
        <taxon>Sordariomycetidae</taxon>
        <taxon>Diaporthales</taxon>
        <taxon>Diaporthaceae</taxon>
        <taxon>Diaporthe</taxon>
        <taxon>Diaporthe eres species complex</taxon>
    </lineage>
</organism>
<evidence type="ECO:0000313" key="3">
    <source>
        <dbReference type="EMBL" id="KAL2291051.1"/>
    </source>
</evidence>
<feature type="compositionally biased region" description="Basic and acidic residues" evidence="1">
    <location>
        <begin position="858"/>
        <end position="877"/>
    </location>
</feature>
<proteinExistence type="predicted"/>
<feature type="compositionally biased region" description="Basic and acidic residues" evidence="1">
    <location>
        <begin position="803"/>
        <end position="844"/>
    </location>
</feature>
<dbReference type="EMBL" id="JBAWTH010000007">
    <property type="protein sequence ID" value="KAL2291051.1"/>
    <property type="molecule type" value="Genomic_DNA"/>
</dbReference>
<evidence type="ECO:0000256" key="1">
    <source>
        <dbReference type="SAM" id="MobiDB-lite"/>
    </source>
</evidence>
<accession>A0ABR4F8M8</accession>